<keyword evidence="1" id="KW-0812">Transmembrane</keyword>
<feature type="transmembrane region" description="Helical" evidence="1">
    <location>
        <begin position="259"/>
        <end position="279"/>
    </location>
</feature>
<comment type="caution">
    <text evidence="2">The sequence shown here is derived from an EMBL/GenBank/DDBJ whole genome shotgun (WGS) entry which is preliminary data.</text>
</comment>
<name>A0A327RG24_9FLAO</name>
<dbReference type="RefSeq" id="WP_111621943.1">
    <property type="nucleotide sequence ID" value="NZ_QLLN01000001.1"/>
</dbReference>
<dbReference type="AlphaFoldDB" id="A0A327RG24"/>
<feature type="transmembrane region" description="Helical" evidence="1">
    <location>
        <begin position="84"/>
        <end position="107"/>
    </location>
</feature>
<reference evidence="2 3" key="1">
    <citation type="submission" date="2018-06" db="EMBL/GenBank/DDBJ databases">
        <title>Genomic Encyclopedia of Archaeal and Bacterial Type Strains, Phase II (KMG-II): from individual species to whole genera.</title>
        <authorList>
            <person name="Goeker M."/>
        </authorList>
    </citation>
    <scope>NUCLEOTIDE SEQUENCE [LARGE SCALE GENOMIC DNA]</scope>
    <source>
        <strain evidence="2 3">DSM 23522</strain>
    </source>
</reference>
<feature type="transmembrane region" description="Helical" evidence="1">
    <location>
        <begin position="40"/>
        <end position="64"/>
    </location>
</feature>
<organism evidence="2 3">
    <name type="scientific">Arenibacter echinorum</name>
    <dbReference type="NCBI Taxonomy" id="440515"/>
    <lineage>
        <taxon>Bacteria</taxon>
        <taxon>Pseudomonadati</taxon>
        <taxon>Bacteroidota</taxon>
        <taxon>Flavobacteriia</taxon>
        <taxon>Flavobacteriales</taxon>
        <taxon>Flavobacteriaceae</taxon>
        <taxon>Arenibacter</taxon>
    </lineage>
</organism>
<sequence>MQVENQEKFIELRVNRDFGDIINAYFEFFKQNLKKFTNVFLSYNGIFLIGLLIVSYLLVSGMIGLFTDNQNTVINAVGSDSESYVMYLIFGGILFFIIFIMVAALNYSLSTSYMIKYEERKGLNFDKTDVWEEVKNNLGSIMVFILILIVLFFGLMIAAVVLTFIPLAGMLAQYVIQYFVMAWVGVSFFVLLKEKRSVTDALGEGWNLVTKNFWRAVGVNFILGFLIGLLFMVVIMIPGILIGIYTFHVVQNDVDLGASILPTIIYTLGTCLFLIIAVYSQCLSQFVNGLLYFSLHEKTYNLNSRSKIDQIGLQDQ</sequence>
<evidence type="ECO:0000313" key="2">
    <source>
        <dbReference type="EMBL" id="RAJ15641.1"/>
    </source>
</evidence>
<feature type="transmembrane region" description="Helical" evidence="1">
    <location>
        <begin position="141"/>
        <end position="165"/>
    </location>
</feature>
<evidence type="ECO:0008006" key="4">
    <source>
        <dbReference type="Google" id="ProtNLM"/>
    </source>
</evidence>
<dbReference type="EMBL" id="QLLN01000001">
    <property type="protein sequence ID" value="RAJ15641.1"/>
    <property type="molecule type" value="Genomic_DNA"/>
</dbReference>
<keyword evidence="3" id="KW-1185">Reference proteome</keyword>
<accession>A0A327RG24</accession>
<protein>
    <recommendedName>
        <fullName evidence="4">Glycerophosphoryl diester phosphodiesterase family protein</fullName>
    </recommendedName>
</protein>
<feature type="transmembrane region" description="Helical" evidence="1">
    <location>
        <begin position="171"/>
        <end position="192"/>
    </location>
</feature>
<dbReference type="Proteomes" id="UP000249696">
    <property type="component" value="Unassembled WGS sequence"/>
</dbReference>
<evidence type="ECO:0000313" key="3">
    <source>
        <dbReference type="Proteomes" id="UP000249696"/>
    </source>
</evidence>
<evidence type="ECO:0000256" key="1">
    <source>
        <dbReference type="SAM" id="Phobius"/>
    </source>
</evidence>
<proteinExistence type="predicted"/>
<dbReference type="OrthoDB" id="1049480at2"/>
<keyword evidence="1" id="KW-0472">Membrane</keyword>
<gene>
    <name evidence="2" type="ORF">LV92_00339</name>
</gene>
<keyword evidence="1" id="KW-1133">Transmembrane helix</keyword>
<feature type="transmembrane region" description="Helical" evidence="1">
    <location>
        <begin position="221"/>
        <end position="247"/>
    </location>
</feature>